<evidence type="ECO:0000256" key="4">
    <source>
        <dbReference type="ARBA" id="ARBA00023014"/>
    </source>
</evidence>
<comment type="similarity">
    <text evidence="6">Belongs to the bacterial ring-hydroxylating dioxygenase ferredoxin component family.</text>
</comment>
<feature type="domain" description="Rieske" evidence="7">
    <location>
        <begin position="9"/>
        <end position="108"/>
    </location>
</feature>
<evidence type="ECO:0000256" key="5">
    <source>
        <dbReference type="ARBA" id="ARBA00034078"/>
    </source>
</evidence>
<reference evidence="8" key="1">
    <citation type="submission" date="2022-08" db="EMBL/GenBank/DDBJ databases">
        <title>Nisaea acidiphila sp. nov., isolated from a marine algal debris and emended description of the genus Nisaea Urios et al. 2008.</title>
        <authorList>
            <person name="Kwon K."/>
        </authorList>
    </citation>
    <scope>NUCLEOTIDE SEQUENCE</scope>
    <source>
        <strain evidence="8">MEBiC11861</strain>
    </source>
</reference>
<evidence type="ECO:0000313" key="9">
    <source>
        <dbReference type="Proteomes" id="UP001060336"/>
    </source>
</evidence>
<dbReference type="SUPFAM" id="SSF50022">
    <property type="entry name" value="ISP domain"/>
    <property type="match status" value="1"/>
</dbReference>
<keyword evidence="3" id="KW-0408">Iron</keyword>
<dbReference type="EMBL" id="CP102480">
    <property type="protein sequence ID" value="UUX51585.1"/>
    <property type="molecule type" value="Genomic_DNA"/>
</dbReference>
<proteinExistence type="inferred from homology"/>
<accession>A0A9J7AYS6</accession>
<dbReference type="InterPro" id="IPR036922">
    <property type="entry name" value="Rieske_2Fe-2S_sf"/>
</dbReference>
<dbReference type="PANTHER" id="PTHR21496:SF0">
    <property type="entry name" value="RIESKE DOMAIN-CONTAINING PROTEIN"/>
    <property type="match status" value="1"/>
</dbReference>
<evidence type="ECO:0000256" key="6">
    <source>
        <dbReference type="ARBA" id="ARBA00038001"/>
    </source>
</evidence>
<evidence type="ECO:0000259" key="7">
    <source>
        <dbReference type="PROSITE" id="PS51296"/>
    </source>
</evidence>
<keyword evidence="4" id="KW-0411">Iron-sulfur</keyword>
<dbReference type="GO" id="GO:0046872">
    <property type="term" value="F:metal ion binding"/>
    <property type="evidence" value="ECO:0007669"/>
    <property type="project" value="UniProtKB-KW"/>
</dbReference>
<comment type="cofactor">
    <cofactor evidence="5">
        <name>[2Fe-2S] cluster</name>
        <dbReference type="ChEBI" id="CHEBI:190135"/>
    </cofactor>
</comment>
<dbReference type="PROSITE" id="PS51296">
    <property type="entry name" value="RIESKE"/>
    <property type="match status" value="1"/>
</dbReference>
<protein>
    <submittedName>
        <fullName evidence="8">Rieske 2Fe-2S domain-containing protein</fullName>
    </submittedName>
</protein>
<evidence type="ECO:0000256" key="1">
    <source>
        <dbReference type="ARBA" id="ARBA00022714"/>
    </source>
</evidence>
<dbReference type="AlphaFoldDB" id="A0A9J7AYS6"/>
<dbReference type="PANTHER" id="PTHR21496">
    <property type="entry name" value="FERREDOXIN-RELATED"/>
    <property type="match status" value="1"/>
</dbReference>
<keyword evidence="2" id="KW-0479">Metal-binding</keyword>
<dbReference type="Pfam" id="PF00355">
    <property type="entry name" value="Rieske"/>
    <property type="match status" value="1"/>
</dbReference>
<keyword evidence="9" id="KW-1185">Reference proteome</keyword>
<evidence type="ECO:0000313" key="8">
    <source>
        <dbReference type="EMBL" id="UUX51585.1"/>
    </source>
</evidence>
<dbReference type="KEGG" id="naci:NUH88_07765"/>
<evidence type="ECO:0000256" key="3">
    <source>
        <dbReference type="ARBA" id="ARBA00023004"/>
    </source>
</evidence>
<dbReference type="InterPro" id="IPR017941">
    <property type="entry name" value="Rieske_2Fe-2S"/>
</dbReference>
<dbReference type="RefSeq" id="WP_257771168.1">
    <property type="nucleotide sequence ID" value="NZ_CP102480.1"/>
</dbReference>
<sequence length="533" mass="59402">MTQKPEPRWVEAMPLTALEAAGRKIFKTDGKQIALFLADGAVHACNNRCPHEGYPLLEGTLDKSEAGACRLTCNWHNWKFDLASGDNQVGGDRLRIYPTQIRDGAVLIDIADPPAAERVEAALGNLRESFRDHNYTRMAREIARLQAAGGDPLEAVRRAVLWTHDRFEWGTTHAIAAAPDWLELGEDYGGRDAASALIPFVEVVAHLAWDSLRWERFPFAEGVAEFDADRLVDAIETEDEAEALAQVRGAVAGPGWRALDAPLTRAALAHYQDFGHSLIYCYKTRQLVERLGGEVAEPLYLALARALVNASREDLIPEFRAYGPARKAWDGAGGDPVSAEEFHALNVPRALERVNRSSGDRSALFDALFEAAAWQMLHFDMSWGTRHDRPVPDNVNWLDFTHGITFANAVRAQCSRHADLWPDALLQMACFTGRNAAYTDAQQDSEQWRVEDPEAYFEDLLPGLFDHAEPEYIVSAHMVKLPVAAREEIRLRPDAPWAPVLAAAVNRFFHSRIKRKHVMRTAKQSLAFVAAEG</sequence>
<dbReference type="Proteomes" id="UP001060336">
    <property type="component" value="Chromosome"/>
</dbReference>
<organism evidence="8 9">
    <name type="scientific">Nisaea acidiphila</name>
    <dbReference type="NCBI Taxonomy" id="1862145"/>
    <lineage>
        <taxon>Bacteria</taxon>
        <taxon>Pseudomonadati</taxon>
        <taxon>Pseudomonadota</taxon>
        <taxon>Alphaproteobacteria</taxon>
        <taxon>Rhodospirillales</taxon>
        <taxon>Thalassobaculaceae</taxon>
        <taxon>Nisaea</taxon>
    </lineage>
</organism>
<dbReference type="GO" id="GO:0051537">
    <property type="term" value="F:2 iron, 2 sulfur cluster binding"/>
    <property type="evidence" value="ECO:0007669"/>
    <property type="project" value="UniProtKB-KW"/>
</dbReference>
<gene>
    <name evidence="8" type="ORF">NUH88_07765</name>
</gene>
<evidence type="ECO:0000256" key="2">
    <source>
        <dbReference type="ARBA" id="ARBA00022723"/>
    </source>
</evidence>
<dbReference type="Gene3D" id="2.102.10.10">
    <property type="entry name" value="Rieske [2Fe-2S] iron-sulphur domain"/>
    <property type="match status" value="1"/>
</dbReference>
<keyword evidence="1" id="KW-0001">2Fe-2S</keyword>
<name>A0A9J7AYS6_9PROT</name>